<feature type="region of interest" description="Disordered" evidence="6">
    <location>
        <begin position="179"/>
        <end position="199"/>
    </location>
</feature>
<dbReference type="CDD" id="cd02956">
    <property type="entry name" value="ybbN"/>
    <property type="match status" value="1"/>
</dbReference>
<feature type="domain" description="Thioredoxin" evidence="7">
    <location>
        <begin position="22"/>
        <end position="165"/>
    </location>
</feature>
<keyword evidence="9" id="KW-1185">Reference proteome</keyword>
<dbReference type="Proteomes" id="UP000297851">
    <property type="component" value="Unassembled WGS sequence"/>
</dbReference>
<evidence type="ECO:0000256" key="1">
    <source>
        <dbReference type="ARBA" id="ARBA00008987"/>
    </source>
</evidence>
<dbReference type="Pfam" id="PF00085">
    <property type="entry name" value="Thioredoxin"/>
    <property type="match status" value="1"/>
</dbReference>
<accession>A0ABY2J9W9</accession>
<evidence type="ECO:0000259" key="7">
    <source>
        <dbReference type="PROSITE" id="PS51352"/>
    </source>
</evidence>
<sequence>MSVVPPSLSGMNLRGAVDLSTLVNRPPAPAAGAPPVPGAPPAPGVPGTPAAGPVAVPSLVLEGTDANFGEILELSMSVPVIVDLWAEWCEPCKQLTPILEKLVLEYAGQFVLAKVDVDSNPQLTQAFQAQSIPTVAAVIGGQPVQLFSGALPEGQVREVLHRVFELAAQHGVTAIAAAPEASGDAEAEAPASGEPELPPLHQEAYDAIDRGDYDAAIALYKTALARDPRDQMAVAGLAQVSLLARLHGKTMAEIRSAAAAAPDDLLTQLAVADLDLSGGHIEDAFDRLLALFPAQEPAGRNLIRERILEMFEVIGQDDPRVPPTRSRLTALLY</sequence>
<feature type="compositionally biased region" description="Pro residues" evidence="6">
    <location>
        <begin position="26"/>
        <end position="46"/>
    </location>
</feature>
<dbReference type="InterPro" id="IPR036249">
    <property type="entry name" value="Thioredoxin-like_sf"/>
</dbReference>
<dbReference type="PROSITE" id="PS00194">
    <property type="entry name" value="THIOREDOXIN_1"/>
    <property type="match status" value="1"/>
</dbReference>
<dbReference type="RefSeq" id="WP_134374248.1">
    <property type="nucleotide sequence ID" value="NZ_SOGO01000031.1"/>
</dbReference>
<dbReference type="InterPro" id="IPR011990">
    <property type="entry name" value="TPR-like_helical_dom_sf"/>
</dbReference>
<dbReference type="PANTHER" id="PTHR45663:SF11">
    <property type="entry name" value="GEO12009P1"/>
    <property type="match status" value="1"/>
</dbReference>
<organism evidence="8 9">
    <name type="scientific">Cryobacterium sandaracinum</name>
    <dbReference type="NCBI Taxonomy" id="1259247"/>
    <lineage>
        <taxon>Bacteria</taxon>
        <taxon>Bacillati</taxon>
        <taxon>Actinomycetota</taxon>
        <taxon>Actinomycetes</taxon>
        <taxon>Micrococcales</taxon>
        <taxon>Microbacteriaceae</taxon>
        <taxon>Cryobacterium</taxon>
    </lineage>
</organism>
<evidence type="ECO:0000313" key="8">
    <source>
        <dbReference type="EMBL" id="TFD01737.1"/>
    </source>
</evidence>
<comment type="caution">
    <text evidence="8">The sequence shown here is derived from an EMBL/GenBank/DDBJ whole genome shotgun (WGS) entry which is preliminary data.</text>
</comment>
<dbReference type="EMBL" id="SOGO01000031">
    <property type="protein sequence ID" value="TFD01737.1"/>
    <property type="molecule type" value="Genomic_DNA"/>
</dbReference>
<evidence type="ECO:0000256" key="2">
    <source>
        <dbReference type="ARBA" id="ARBA00022448"/>
    </source>
</evidence>
<evidence type="ECO:0000256" key="6">
    <source>
        <dbReference type="SAM" id="MobiDB-lite"/>
    </source>
</evidence>
<evidence type="ECO:0000313" key="9">
    <source>
        <dbReference type="Proteomes" id="UP000297851"/>
    </source>
</evidence>
<feature type="compositionally biased region" description="Low complexity" evidence="6">
    <location>
        <begin position="179"/>
        <end position="195"/>
    </location>
</feature>
<dbReference type="PROSITE" id="PS51352">
    <property type="entry name" value="THIOREDOXIN_2"/>
    <property type="match status" value="1"/>
</dbReference>
<keyword evidence="5" id="KW-0676">Redox-active center</keyword>
<dbReference type="Gene3D" id="1.25.40.10">
    <property type="entry name" value="Tetratricopeptide repeat domain"/>
    <property type="match status" value="1"/>
</dbReference>
<gene>
    <name evidence="8" type="ORF">E3T25_11085</name>
</gene>
<proteinExistence type="inferred from homology"/>
<evidence type="ECO:0000256" key="3">
    <source>
        <dbReference type="ARBA" id="ARBA00022982"/>
    </source>
</evidence>
<dbReference type="SUPFAM" id="SSF52833">
    <property type="entry name" value="Thioredoxin-like"/>
    <property type="match status" value="1"/>
</dbReference>
<evidence type="ECO:0000256" key="4">
    <source>
        <dbReference type="ARBA" id="ARBA00023157"/>
    </source>
</evidence>
<evidence type="ECO:0000256" key="5">
    <source>
        <dbReference type="ARBA" id="ARBA00023284"/>
    </source>
</evidence>
<reference evidence="8 9" key="1">
    <citation type="submission" date="2019-03" db="EMBL/GenBank/DDBJ databases">
        <title>Genomics of glacier-inhabiting Cryobacterium strains.</title>
        <authorList>
            <person name="Liu Q."/>
            <person name="Xin Y.-H."/>
        </authorList>
    </citation>
    <scope>NUCLEOTIDE SEQUENCE [LARGE SCALE GENOMIC DNA]</scope>
    <source>
        <strain evidence="8 9">TMT2-16</strain>
    </source>
</reference>
<protein>
    <submittedName>
        <fullName evidence="8">Tetratricopeptide repeat protein</fullName>
    </submittedName>
</protein>
<dbReference type="SUPFAM" id="SSF48452">
    <property type="entry name" value="TPR-like"/>
    <property type="match status" value="1"/>
</dbReference>
<comment type="similarity">
    <text evidence="1">Belongs to the thioredoxin family.</text>
</comment>
<keyword evidence="4" id="KW-1015">Disulfide bond</keyword>
<dbReference type="Gene3D" id="3.40.30.10">
    <property type="entry name" value="Glutaredoxin"/>
    <property type="match status" value="1"/>
</dbReference>
<dbReference type="PANTHER" id="PTHR45663">
    <property type="entry name" value="GEO12009P1"/>
    <property type="match status" value="1"/>
</dbReference>
<keyword evidence="3" id="KW-0249">Electron transport</keyword>
<keyword evidence="2" id="KW-0813">Transport</keyword>
<feature type="region of interest" description="Disordered" evidence="6">
    <location>
        <begin position="26"/>
        <end position="49"/>
    </location>
</feature>
<dbReference type="InterPro" id="IPR017937">
    <property type="entry name" value="Thioredoxin_CS"/>
</dbReference>
<name>A0ABY2J9W9_9MICO</name>
<dbReference type="Pfam" id="PF14561">
    <property type="entry name" value="TPR_20"/>
    <property type="match status" value="1"/>
</dbReference>
<dbReference type="InterPro" id="IPR013766">
    <property type="entry name" value="Thioredoxin_domain"/>
</dbReference>